<dbReference type="PANTHER" id="PTHR44675">
    <property type="entry name" value="PAK1 INTERACTING PROTEIN 1"/>
    <property type="match status" value="1"/>
</dbReference>
<evidence type="ECO:0000256" key="1">
    <source>
        <dbReference type="ARBA" id="ARBA00045213"/>
    </source>
</evidence>
<protein>
    <recommendedName>
        <fullName evidence="5">P21-activated protein kinase-interacting protein 1-like</fullName>
    </recommendedName>
</protein>
<evidence type="ECO:0008006" key="5">
    <source>
        <dbReference type="Google" id="ProtNLM"/>
    </source>
</evidence>
<dbReference type="AlphaFoldDB" id="A0AAN7V8B4"/>
<dbReference type="SMART" id="SM00320">
    <property type="entry name" value="WD40"/>
    <property type="match status" value="5"/>
</dbReference>
<feature type="compositionally biased region" description="Basic residues" evidence="2">
    <location>
        <begin position="342"/>
        <end position="355"/>
    </location>
</feature>
<sequence>MDDCKTCIEIVLGTYEEYLLGYRCSLKDKNIHQTFATHSHSASVRSVCTSGRYLASGGADDRIFIYDLQYRKEQCPLTHHSATVNCLAFTPEHTHLISGCNNGMLAIVRVGSWQLEKVWEKAHKGSAILDIAVHSSGKLALTLGANHTLCTWNLVKGRQAYVVNLNTKSKDPKSVDRISWAPCGVRFLLSGGRYTEIWSIEKGGILNTIEHDNKVTYALWLENEEFLVGYENGNVGVVNSETGEISLHEAHTSRVKCITRTDGFIVTAASKGDFKIWSDNFEMILEGDTDCRITSLCVTTVINEDEPETQLESEAPAEEVALSQVIRGKVTVEHDSDTEVPKKKKKKKSKNRTNL</sequence>
<name>A0AAN7V8B4_9COLE</name>
<evidence type="ECO:0000313" key="3">
    <source>
        <dbReference type="EMBL" id="KAK5642088.1"/>
    </source>
</evidence>
<gene>
    <name evidence="3" type="ORF">RI129_008255</name>
</gene>
<dbReference type="InterPro" id="IPR015943">
    <property type="entry name" value="WD40/YVTN_repeat-like_dom_sf"/>
</dbReference>
<comment type="caution">
    <text evidence="3">The sequence shown here is derived from an EMBL/GenBank/DDBJ whole genome shotgun (WGS) entry which is preliminary data.</text>
</comment>
<dbReference type="InterPro" id="IPR051959">
    <property type="entry name" value="PAK1-Kinase_Regulator"/>
</dbReference>
<dbReference type="Gene3D" id="2.130.10.10">
    <property type="entry name" value="YVTN repeat-like/Quinoprotein amine dehydrogenase"/>
    <property type="match status" value="2"/>
</dbReference>
<keyword evidence="4" id="KW-1185">Reference proteome</keyword>
<dbReference type="Pfam" id="PF00400">
    <property type="entry name" value="WD40"/>
    <property type="match status" value="2"/>
</dbReference>
<dbReference type="Proteomes" id="UP001329430">
    <property type="component" value="Chromosome 6"/>
</dbReference>
<accession>A0AAN7V8B4</accession>
<dbReference type="SUPFAM" id="SSF50978">
    <property type="entry name" value="WD40 repeat-like"/>
    <property type="match status" value="1"/>
</dbReference>
<dbReference type="PANTHER" id="PTHR44675:SF1">
    <property type="entry name" value="P21-ACTIVATED PROTEIN KINASE-INTERACTING PROTEIN 1"/>
    <property type="match status" value="1"/>
</dbReference>
<dbReference type="InterPro" id="IPR036322">
    <property type="entry name" value="WD40_repeat_dom_sf"/>
</dbReference>
<evidence type="ECO:0000313" key="4">
    <source>
        <dbReference type="Proteomes" id="UP001329430"/>
    </source>
</evidence>
<feature type="compositionally biased region" description="Basic and acidic residues" evidence="2">
    <location>
        <begin position="331"/>
        <end position="341"/>
    </location>
</feature>
<dbReference type="EMBL" id="JAVRBK010000006">
    <property type="protein sequence ID" value="KAK5642088.1"/>
    <property type="molecule type" value="Genomic_DNA"/>
</dbReference>
<proteinExistence type="predicted"/>
<organism evidence="3 4">
    <name type="scientific">Pyrocoelia pectoralis</name>
    <dbReference type="NCBI Taxonomy" id="417401"/>
    <lineage>
        <taxon>Eukaryota</taxon>
        <taxon>Metazoa</taxon>
        <taxon>Ecdysozoa</taxon>
        <taxon>Arthropoda</taxon>
        <taxon>Hexapoda</taxon>
        <taxon>Insecta</taxon>
        <taxon>Pterygota</taxon>
        <taxon>Neoptera</taxon>
        <taxon>Endopterygota</taxon>
        <taxon>Coleoptera</taxon>
        <taxon>Polyphaga</taxon>
        <taxon>Elateriformia</taxon>
        <taxon>Elateroidea</taxon>
        <taxon>Lampyridae</taxon>
        <taxon>Lampyrinae</taxon>
        <taxon>Pyrocoelia</taxon>
    </lineage>
</organism>
<feature type="region of interest" description="Disordered" evidence="2">
    <location>
        <begin position="331"/>
        <end position="355"/>
    </location>
</feature>
<comment type="function">
    <text evidence="1">Negatively regulates the PAK1 kinase. PAK1 is a member of the PAK kinase family, which has been shown to play a positive role in the regulation of signaling pathways involving MAPK8 and RELA. PAK1 exists as an inactive homodimer, which is activated by binding of small GTPases such as CDC42 to an N-terminal regulatory domain. PAK1IP1 also binds to the N-terminus of PAK1, and inhibits the specific activation of PAK1 by CDC42. May be involved in ribosomal large subunit assembly.</text>
</comment>
<reference evidence="3 4" key="1">
    <citation type="journal article" date="2024" name="Insects">
        <title>An Improved Chromosome-Level Genome Assembly of the Firefly Pyrocoelia pectoralis.</title>
        <authorList>
            <person name="Fu X."/>
            <person name="Meyer-Rochow V.B."/>
            <person name="Ballantyne L."/>
            <person name="Zhu X."/>
        </authorList>
    </citation>
    <scope>NUCLEOTIDE SEQUENCE [LARGE SCALE GENOMIC DNA]</scope>
    <source>
        <strain evidence="3">XCY_ONT2</strain>
    </source>
</reference>
<dbReference type="InterPro" id="IPR001680">
    <property type="entry name" value="WD40_rpt"/>
</dbReference>
<evidence type="ECO:0000256" key="2">
    <source>
        <dbReference type="SAM" id="MobiDB-lite"/>
    </source>
</evidence>